<proteinExistence type="predicted"/>
<dbReference type="InterPro" id="IPR001138">
    <property type="entry name" value="Zn2Cys6_DnaBD"/>
</dbReference>
<keyword evidence="1" id="KW-0479">Metal-binding</keyword>
<dbReference type="GeneID" id="11522940"/>
<keyword evidence="3" id="KW-0805">Transcription regulation</keyword>
<organism evidence="9 10">
    <name type="scientific">Thermothielavioides terrestris (strain ATCC 38088 / NRRL 8126)</name>
    <name type="common">Thielavia terrestris</name>
    <dbReference type="NCBI Taxonomy" id="578455"/>
    <lineage>
        <taxon>Eukaryota</taxon>
        <taxon>Fungi</taxon>
        <taxon>Dikarya</taxon>
        <taxon>Ascomycota</taxon>
        <taxon>Pezizomycotina</taxon>
        <taxon>Sordariomycetes</taxon>
        <taxon>Sordariomycetidae</taxon>
        <taxon>Sordariales</taxon>
        <taxon>Chaetomiaceae</taxon>
        <taxon>Thermothielavioides</taxon>
        <taxon>Thermothielavioides terrestris</taxon>
    </lineage>
</organism>
<accession>G2RD93</accession>
<evidence type="ECO:0000313" key="9">
    <source>
        <dbReference type="EMBL" id="AEO69928.1"/>
    </source>
</evidence>
<evidence type="ECO:0000256" key="7">
    <source>
        <dbReference type="SAM" id="MobiDB-lite"/>
    </source>
</evidence>
<dbReference type="InterPro" id="IPR051430">
    <property type="entry name" value="Fungal_TF_Env_Response"/>
</dbReference>
<evidence type="ECO:0000256" key="3">
    <source>
        <dbReference type="ARBA" id="ARBA00023015"/>
    </source>
</evidence>
<evidence type="ECO:0000256" key="4">
    <source>
        <dbReference type="ARBA" id="ARBA00023125"/>
    </source>
</evidence>
<dbReference type="CDD" id="cd00067">
    <property type="entry name" value="GAL4"/>
    <property type="match status" value="1"/>
</dbReference>
<dbReference type="InterPro" id="IPR007219">
    <property type="entry name" value="XnlR_reg_dom"/>
</dbReference>
<dbReference type="SUPFAM" id="SSF57701">
    <property type="entry name" value="Zn2/Cys6 DNA-binding domain"/>
    <property type="match status" value="1"/>
</dbReference>
<evidence type="ECO:0000259" key="8">
    <source>
        <dbReference type="PROSITE" id="PS50048"/>
    </source>
</evidence>
<dbReference type="GO" id="GO:0005634">
    <property type="term" value="C:nucleus"/>
    <property type="evidence" value="ECO:0007669"/>
    <property type="project" value="TreeGrafter"/>
</dbReference>
<dbReference type="OrthoDB" id="762982at2759"/>
<dbReference type="KEGG" id="ttt:THITE_2091433"/>
<protein>
    <recommendedName>
        <fullName evidence="8">Zn(2)-C6 fungal-type domain-containing protein</fullName>
    </recommendedName>
</protein>
<dbReference type="HOGENOM" id="CLU_007426_5_0_1"/>
<dbReference type="GO" id="GO:0001228">
    <property type="term" value="F:DNA-binding transcription activator activity, RNA polymerase II-specific"/>
    <property type="evidence" value="ECO:0007669"/>
    <property type="project" value="TreeGrafter"/>
</dbReference>
<keyword evidence="4" id="KW-0238">DNA-binding</keyword>
<dbReference type="Pfam" id="PF04082">
    <property type="entry name" value="Fungal_trans"/>
    <property type="match status" value="1"/>
</dbReference>
<dbReference type="Gene3D" id="4.10.240.10">
    <property type="entry name" value="Zn(2)-C6 fungal-type DNA-binding domain"/>
    <property type="match status" value="1"/>
</dbReference>
<keyword evidence="5" id="KW-0804">Transcription</keyword>
<evidence type="ECO:0000256" key="2">
    <source>
        <dbReference type="ARBA" id="ARBA00022833"/>
    </source>
</evidence>
<sequence>MGSDMQVPQPKRAAEQSQQPQRRTRNRIPLACEPCRARKLRCNREKPCHNCTARNEQASCRFRGRKNGPNGSAPGAAEPAAHALRQRIDHLESLVQKLIDRNPHAPLPSGGMVCTPESSHSESGSALSADASDPLHVPGAGKTVTDGVHSVYLGGDDWHVVLEEIRELKQAWSQEDDGLSDHSATAPALSHPVDGSSLLFNQVKPLERIEILATLPPKAEVDRLISYFFDRQAFPIRVPPILHEPTFRREYEEHWRDPSRTNFIWLGLLFSILGIAMLAYHQHGEPPEYEGISESLFQLYRVRTSQCLLSGDISKGLPYTVETLRFNATAELNRRDDNRRGLWLMSAVVVRAAINMGYHRDPSRIPGLTPFQAEYRRRAWLSVVSMDDMASFLGGFPRMTAALCSDTAEPRNLHDWELSPDAAAPLPPSRPLTEPTPATYLIVKGRLLRALGRVADFHHGPPPLDTVKSLREVDRAVHDAYASFPPHMKLDLDLSASSTTTTTNNSIPNTPWSQTAFTLLAMYHRGMCTLHRRFLARARRDPRLRFSRARCLASALALLALQRRVLLLPPTAAAPAAAAGGGGGGGVPAAYAHWQMRQTMVLAAMVVVLELEVRRRFGDDQGEERQGEGRVDTAGERDVGVEVGVDGGEGDIPGTGVLLEALEGACACWAEAWRVCDDARRVHEVLQRMLAGLRAGAGNGERTAEPVVPASLGARPDMSSPGLDAFERVPSFDMDFSNMDLDWATWDAFLDNPDPNFETAPVY</sequence>
<feature type="domain" description="Zn(2)-C6 fungal-type" evidence="8">
    <location>
        <begin position="31"/>
        <end position="62"/>
    </location>
</feature>
<dbReference type="SMART" id="SM00066">
    <property type="entry name" value="GAL4"/>
    <property type="match status" value="1"/>
</dbReference>
<evidence type="ECO:0000313" key="10">
    <source>
        <dbReference type="Proteomes" id="UP000008181"/>
    </source>
</evidence>
<dbReference type="Pfam" id="PF00172">
    <property type="entry name" value="Zn_clus"/>
    <property type="match status" value="1"/>
</dbReference>
<feature type="compositionally biased region" description="Low complexity" evidence="7">
    <location>
        <begin position="117"/>
        <end position="129"/>
    </location>
</feature>
<dbReference type="EMBL" id="CP003013">
    <property type="protein sequence ID" value="AEO69928.1"/>
    <property type="molecule type" value="Genomic_DNA"/>
</dbReference>
<feature type="region of interest" description="Disordered" evidence="7">
    <location>
        <begin position="103"/>
        <end position="138"/>
    </location>
</feature>
<gene>
    <name evidence="9" type="ORF">THITE_2091433</name>
</gene>
<keyword evidence="6" id="KW-0539">Nucleus</keyword>
<dbReference type="PANTHER" id="PTHR31944">
    <property type="entry name" value="HEME-RESPONSIVE ZINC FINGER TRANSCRIPTION FACTOR HAP1"/>
    <property type="match status" value="1"/>
</dbReference>
<dbReference type="InterPro" id="IPR036864">
    <property type="entry name" value="Zn2-C6_fun-type_DNA-bd_sf"/>
</dbReference>
<feature type="region of interest" description="Disordered" evidence="7">
    <location>
        <begin position="61"/>
        <end position="81"/>
    </location>
</feature>
<reference evidence="9 10" key="1">
    <citation type="journal article" date="2011" name="Nat. Biotechnol.">
        <title>Comparative genomic analysis of the thermophilic biomass-degrading fungi Myceliophthora thermophila and Thielavia terrestris.</title>
        <authorList>
            <person name="Berka R.M."/>
            <person name="Grigoriev I.V."/>
            <person name="Otillar R."/>
            <person name="Salamov A."/>
            <person name="Grimwood J."/>
            <person name="Reid I."/>
            <person name="Ishmael N."/>
            <person name="John T."/>
            <person name="Darmond C."/>
            <person name="Moisan M.-C."/>
            <person name="Henrissat B."/>
            <person name="Coutinho P.M."/>
            <person name="Lombard V."/>
            <person name="Natvig D.O."/>
            <person name="Lindquist E."/>
            <person name="Schmutz J."/>
            <person name="Lucas S."/>
            <person name="Harris P."/>
            <person name="Powlowski J."/>
            <person name="Bellemare A."/>
            <person name="Taylor D."/>
            <person name="Butler G."/>
            <person name="de Vries R.P."/>
            <person name="Allijn I.E."/>
            <person name="van den Brink J."/>
            <person name="Ushinsky S."/>
            <person name="Storms R."/>
            <person name="Powell A.J."/>
            <person name="Paulsen I.T."/>
            <person name="Elbourne L.D.H."/>
            <person name="Baker S.E."/>
            <person name="Magnuson J."/>
            <person name="LaBoissiere S."/>
            <person name="Clutterbuck A.J."/>
            <person name="Martinez D."/>
            <person name="Wogulis M."/>
            <person name="de Leon A.L."/>
            <person name="Rey M.W."/>
            <person name="Tsang A."/>
        </authorList>
    </citation>
    <scope>NUCLEOTIDE SEQUENCE [LARGE SCALE GENOMIC DNA]</scope>
    <source>
        <strain evidence="10">ATCC 38088 / NRRL 8126</strain>
    </source>
</reference>
<evidence type="ECO:0000256" key="1">
    <source>
        <dbReference type="ARBA" id="ARBA00022723"/>
    </source>
</evidence>
<keyword evidence="2" id="KW-0862">Zinc</keyword>
<feature type="compositionally biased region" description="Low complexity" evidence="7">
    <location>
        <begin position="68"/>
        <end position="81"/>
    </location>
</feature>
<dbReference type="PROSITE" id="PS00463">
    <property type="entry name" value="ZN2_CY6_FUNGAL_1"/>
    <property type="match status" value="1"/>
</dbReference>
<dbReference type="GO" id="GO:0000978">
    <property type="term" value="F:RNA polymerase II cis-regulatory region sequence-specific DNA binding"/>
    <property type="evidence" value="ECO:0007669"/>
    <property type="project" value="TreeGrafter"/>
</dbReference>
<dbReference type="PROSITE" id="PS50048">
    <property type="entry name" value="ZN2_CY6_FUNGAL_2"/>
    <property type="match status" value="1"/>
</dbReference>
<dbReference type="PANTHER" id="PTHR31944:SF131">
    <property type="entry name" value="HEME-RESPONSIVE ZINC FINGER TRANSCRIPTION FACTOR HAP1"/>
    <property type="match status" value="1"/>
</dbReference>
<evidence type="ECO:0000256" key="5">
    <source>
        <dbReference type="ARBA" id="ARBA00023163"/>
    </source>
</evidence>
<name>G2RD93_THETT</name>
<dbReference type="AlphaFoldDB" id="G2RD93"/>
<dbReference type="GO" id="GO:0008270">
    <property type="term" value="F:zinc ion binding"/>
    <property type="evidence" value="ECO:0007669"/>
    <property type="project" value="InterPro"/>
</dbReference>
<feature type="region of interest" description="Disordered" evidence="7">
    <location>
        <begin position="1"/>
        <end position="27"/>
    </location>
</feature>
<dbReference type="RefSeq" id="XP_003656264.1">
    <property type="nucleotide sequence ID" value="XM_003656216.1"/>
</dbReference>
<dbReference type="SMART" id="SM00906">
    <property type="entry name" value="Fungal_trans"/>
    <property type="match status" value="1"/>
</dbReference>
<evidence type="ECO:0000256" key="6">
    <source>
        <dbReference type="ARBA" id="ARBA00023242"/>
    </source>
</evidence>
<dbReference type="eggNOG" id="ENOG502SJG4">
    <property type="taxonomic scope" value="Eukaryota"/>
</dbReference>
<dbReference type="GO" id="GO:0006351">
    <property type="term" value="P:DNA-templated transcription"/>
    <property type="evidence" value="ECO:0007669"/>
    <property type="project" value="InterPro"/>
</dbReference>
<dbReference type="Proteomes" id="UP000008181">
    <property type="component" value="Chromosome 5"/>
</dbReference>
<keyword evidence="10" id="KW-1185">Reference proteome</keyword>
<dbReference type="CDD" id="cd12148">
    <property type="entry name" value="fungal_TF_MHR"/>
    <property type="match status" value="1"/>
</dbReference>